<gene>
    <name evidence="8" type="ORF">BN1209_0842</name>
</gene>
<protein>
    <recommendedName>
        <fullName evidence="2">(5-formylfuran-3-yl)methyl phosphate synthase</fullName>
        <ecNumber evidence="2">4.2.3.153</ecNumber>
    </recommendedName>
    <alternativeName>
        <fullName evidence="5">4-(hydroxymethyl)-2-furancarboxaldehyde-phosphate synthase</fullName>
    </alternativeName>
</protein>
<evidence type="ECO:0000313" key="9">
    <source>
        <dbReference type="Proteomes" id="UP000056322"/>
    </source>
</evidence>
<dbReference type="AlphaFoldDB" id="A0A0B7IUA3"/>
<dbReference type="OrthoDB" id="2111523at2"/>
<dbReference type="RefSeq" id="WP_045751090.1">
    <property type="nucleotide sequence ID" value="NZ_LN794158.1"/>
</dbReference>
<dbReference type="Proteomes" id="UP000056322">
    <property type="component" value="Chromosome 1"/>
</dbReference>
<evidence type="ECO:0000256" key="2">
    <source>
        <dbReference type="ARBA" id="ARBA00012553"/>
    </source>
</evidence>
<organism evidence="8 9">
    <name type="scientific">Candidatus Methylopumilus turicensis</name>
    <dbReference type="NCBI Taxonomy" id="1581680"/>
    <lineage>
        <taxon>Bacteria</taxon>
        <taxon>Pseudomonadati</taxon>
        <taxon>Pseudomonadota</taxon>
        <taxon>Betaproteobacteria</taxon>
        <taxon>Nitrosomonadales</taxon>
        <taxon>Methylophilaceae</taxon>
        <taxon>Candidatus Methylopumilus</taxon>
    </lineage>
</organism>
<evidence type="ECO:0000256" key="5">
    <source>
        <dbReference type="ARBA" id="ARBA00032523"/>
    </source>
</evidence>
<dbReference type="GO" id="GO:0016829">
    <property type="term" value="F:lyase activity"/>
    <property type="evidence" value="ECO:0007669"/>
    <property type="project" value="UniProtKB-KW"/>
</dbReference>
<feature type="active site" description="Schiff-base intermediate with substrate" evidence="7">
    <location>
        <position position="25"/>
    </location>
</feature>
<dbReference type="SUPFAM" id="SSF51569">
    <property type="entry name" value="Aldolase"/>
    <property type="match status" value="1"/>
</dbReference>
<evidence type="ECO:0000256" key="1">
    <source>
        <dbReference type="ARBA" id="ARBA00003810"/>
    </source>
</evidence>
<comment type="function">
    <text evidence="1">Catalyzes the formation of 4-(hydroxymethyl)-2-furancarboxaldehyde phosphate (4-HFC-P) from two molecules of glyceraldehyde-3-P (GA-3-P).</text>
</comment>
<keyword evidence="3" id="KW-0456">Lyase</keyword>
<proteinExistence type="predicted"/>
<reference evidence="9" key="1">
    <citation type="submission" date="2014-12" db="EMBL/GenBank/DDBJ databases">
        <authorList>
            <person name="Salcher M.M."/>
        </authorList>
    </citation>
    <scope>NUCLEOTIDE SEQUENCE [LARGE SCALE GENOMIC DNA]</scope>
    <source>
        <strain evidence="9">MMS-10A-171</strain>
    </source>
</reference>
<dbReference type="EMBL" id="LN794158">
    <property type="protein sequence ID" value="CEN55885.1"/>
    <property type="molecule type" value="Genomic_DNA"/>
</dbReference>
<keyword evidence="4" id="KW-0704">Schiff base</keyword>
<keyword evidence="9" id="KW-1185">Reference proteome</keyword>
<dbReference type="KEGG" id="mbac:BN1209_0842"/>
<evidence type="ECO:0000256" key="7">
    <source>
        <dbReference type="PIRSR" id="PIRSR015957-1"/>
    </source>
</evidence>
<dbReference type="HOGENOM" id="CLU_068659_0_0_4"/>
<dbReference type="Pfam" id="PF04476">
    <property type="entry name" value="4HFCP_synth"/>
    <property type="match status" value="1"/>
</dbReference>
<evidence type="ECO:0000256" key="4">
    <source>
        <dbReference type="ARBA" id="ARBA00023270"/>
    </source>
</evidence>
<dbReference type="InterPro" id="IPR007565">
    <property type="entry name" value="4HFCP_synth"/>
</dbReference>
<evidence type="ECO:0000313" key="8">
    <source>
        <dbReference type="EMBL" id="CEN55885.1"/>
    </source>
</evidence>
<dbReference type="EC" id="4.2.3.153" evidence="2"/>
<sequence>MLASVASVEEALIALEAGVDMIDLKNPALGALGALNHALVKEIVLTINQRSAVSATIGDLPMDPDIIFEASSAMIATGVDIVKIGFFGRDHHTECLKALKPLSTHNKLIAVLFSDEQPKLNLMLDSLALFANAGFYGVMLDTADKTNGHLLSYLDVDQLAEFVRQSKMLGLITGLAGSIQAEHINQLLIADPSYLGFRGALCEQNQRVFGLDISKVKRIKNQLH</sequence>
<dbReference type="PIRSF" id="PIRSF015957">
    <property type="entry name" value="UCP015957"/>
    <property type="match status" value="1"/>
</dbReference>
<name>A0A0B7IUA3_9PROT</name>
<dbReference type="STRING" id="1581680.BN1209_0842"/>
<evidence type="ECO:0000256" key="6">
    <source>
        <dbReference type="ARBA" id="ARBA00047628"/>
    </source>
</evidence>
<accession>A0A0B7IUA3</accession>
<evidence type="ECO:0000256" key="3">
    <source>
        <dbReference type="ARBA" id="ARBA00023239"/>
    </source>
</evidence>
<feature type="active site" description="Proton acceptor" evidence="7">
    <location>
        <position position="83"/>
    </location>
</feature>
<comment type="catalytic activity">
    <reaction evidence="6">
        <text>2 D-glyceraldehyde 3-phosphate = 4-(hydroxymethyl)-2-furancarboxaldehyde phosphate + phosphate + 2 H2O</text>
        <dbReference type="Rhea" id="RHEA:43536"/>
        <dbReference type="ChEBI" id="CHEBI:15377"/>
        <dbReference type="ChEBI" id="CHEBI:43474"/>
        <dbReference type="ChEBI" id="CHEBI:59776"/>
        <dbReference type="ChEBI" id="CHEBI:83407"/>
        <dbReference type="EC" id="4.2.3.153"/>
    </reaction>
</comment>